<comment type="caution">
    <text evidence="2">The sequence shown here is derived from an EMBL/GenBank/DDBJ whole genome shotgun (WGS) entry which is preliminary data.</text>
</comment>
<proteinExistence type="predicted"/>
<keyword evidence="3" id="KW-1185">Reference proteome</keyword>
<dbReference type="EMBL" id="CAJFCW020000006">
    <property type="protein sequence ID" value="CAG9127845.1"/>
    <property type="molecule type" value="Genomic_DNA"/>
</dbReference>
<dbReference type="Proteomes" id="UP000783686">
    <property type="component" value="Unassembled WGS sequence"/>
</dbReference>
<evidence type="ECO:0000313" key="2">
    <source>
        <dbReference type="EMBL" id="CAD5230620.1"/>
    </source>
</evidence>
<sequence length="154" mass="17724">MTLSFAVTSRSSIAKSVESENTEHQVFTRIPPFSITKGKVYVKWKPKTRQTLSVDVNNDRTQLKVMRSRAQSRQRDHTPSRDERIQWLQEARAAYSVGPTARSRAKSQSPARSKLGTTTPQKRQNMFQRSSFDDDYDQSDVNAEFLNLDLKQVE</sequence>
<reference evidence="2" key="1">
    <citation type="submission" date="2020-09" db="EMBL/GenBank/DDBJ databases">
        <authorList>
            <person name="Kikuchi T."/>
        </authorList>
    </citation>
    <scope>NUCLEOTIDE SEQUENCE</scope>
    <source>
        <strain evidence="2">SH1</strain>
    </source>
</reference>
<dbReference type="EMBL" id="CAJFDH010000006">
    <property type="protein sequence ID" value="CAD5230620.1"/>
    <property type="molecule type" value="Genomic_DNA"/>
</dbReference>
<evidence type="ECO:0000313" key="3">
    <source>
        <dbReference type="Proteomes" id="UP000614601"/>
    </source>
</evidence>
<accession>A0A811LU78</accession>
<protein>
    <submittedName>
        <fullName evidence="2">Uncharacterized protein</fullName>
    </submittedName>
</protein>
<feature type="region of interest" description="Disordered" evidence="1">
    <location>
        <begin position="57"/>
        <end position="83"/>
    </location>
</feature>
<feature type="compositionally biased region" description="Basic and acidic residues" evidence="1">
    <location>
        <begin position="73"/>
        <end position="83"/>
    </location>
</feature>
<dbReference type="AlphaFoldDB" id="A0A811LU78"/>
<feature type="region of interest" description="Disordered" evidence="1">
    <location>
        <begin position="95"/>
        <end position="138"/>
    </location>
</feature>
<gene>
    <name evidence="2" type="ORF">BOKJ2_LOCUS14226</name>
</gene>
<evidence type="ECO:0000256" key="1">
    <source>
        <dbReference type="SAM" id="MobiDB-lite"/>
    </source>
</evidence>
<organism evidence="2 3">
    <name type="scientific">Bursaphelenchus okinawaensis</name>
    <dbReference type="NCBI Taxonomy" id="465554"/>
    <lineage>
        <taxon>Eukaryota</taxon>
        <taxon>Metazoa</taxon>
        <taxon>Ecdysozoa</taxon>
        <taxon>Nematoda</taxon>
        <taxon>Chromadorea</taxon>
        <taxon>Rhabditida</taxon>
        <taxon>Tylenchina</taxon>
        <taxon>Tylenchomorpha</taxon>
        <taxon>Aphelenchoidea</taxon>
        <taxon>Aphelenchoididae</taxon>
        <taxon>Bursaphelenchus</taxon>
    </lineage>
</organism>
<feature type="compositionally biased region" description="Polar residues" evidence="1">
    <location>
        <begin position="106"/>
        <end position="130"/>
    </location>
</feature>
<dbReference type="Proteomes" id="UP000614601">
    <property type="component" value="Unassembled WGS sequence"/>
</dbReference>
<name>A0A811LU78_9BILA</name>